<dbReference type="AlphaFoldDB" id="A0AAQ3THS4"/>
<dbReference type="Gene3D" id="2.60.40.150">
    <property type="entry name" value="C2 domain"/>
    <property type="match status" value="3"/>
</dbReference>
<protein>
    <recommendedName>
        <fullName evidence="10">C2 domain-containing protein</fullName>
    </recommendedName>
</protein>
<keyword evidence="5" id="KW-0472">Membrane</keyword>
<dbReference type="EMBL" id="CP144748">
    <property type="protein sequence ID" value="WVZ72084.1"/>
    <property type="molecule type" value="Genomic_DNA"/>
</dbReference>
<evidence type="ECO:0000256" key="3">
    <source>
        <dbReference type="ARBA" id="ARBA00023055"/>
    </source>
</evidence>
<organism evidence="8 9">
    <name type="scientific">Paspalum notatum var. saurae</name>
    <dbReference type="NCBI Taxonomy" id="547442"/>
    <lineage>
        <taxon>Eukaryota</taxon>
        <taxon>Viridiplantae</taxon>
        <taxon>Streptophyta</taxon>
        <taxon>Embryophyta</taxon>
        <taxon>Tracheophyta</taxon>
        <taxon>Spermatophyta</taxon>
        <taxon>Magnoliopsida</taxon>
        <taxon>Liliopsida</taxon>
        <taxon>Poales</taxon>
        <taxon>Poaceae</taxon>
        <taxon>PACMAD clade</taxon>
        <taxon>Panicoideae</taxon>
        <taxon>Andropogonodae</taxon>
        <taxon>Paspaleae</taxon>
        <taxon>Paspalinae</taxon>
        <taxon>Paspalum</taxon>
    </lineage>
</organism>
<name>A0AAQ3THS4_PASNO</name>
<dbReference type="SMART" id="SM00239">
    <property type="entry name" value="C2"/>
    <property type="match status" value="3"/>
</dbReference>
<feature type="domain" description="C2" evidence="6">
    <location>
        <begin position="459"/>
        <end position="576"/>
    </location>
</feature>
<dbReference type="SUPFAM" id="SSF49562">
    <property type="entry name" value="C2 domain (Calcium/lipid-binding domain, CaLB)"/>
    <property type="match status" value="3"/>
</dbReference>
<dbReference type="InterPro" id="IPR031468">
    <property type="entry name" value="SMP_LBD"/>
</dbReference>
<evidence type="ECO:0000259" key="7">
    <source>
        <dbReference type="PROSITE" id="PS51847"/>
    </source>
</evidence>
<keyword evidence="4" id="KW-0446">Lipid-binding</keyword>
<dbReference type="GO" id="GO:0006869">
    <property type="term" value="P:lipid transport"/>
    <property type="evidence" value="ECO:0007669"/>
    <property type="project" value="UniProtKB-KW"/>
</dbReference>
<accession>A0AAQ3THS4</accession>
<evidence type="ECO:0000256" key="4">
    <source>
        <dbReference type="ARBA" id="ARBA00023121"/>
    </source>
</evidence>
<evidence type="ECO:0000256" key="1">
    <source>
        <dbReference type="ARBA" id="ARBA00004370"/>
    </source>
</evidence>
<dbReference type="InterPro" id="IPR000008">
    <property type="entry name" value="C2_dom"/>
</dbReference>
<feature type="domain" description="SMP-LTD" evidence="7">
    <location>
        <begin position="92"/>
        <end position="278"/>
    </location>
</feature>
<keyword evidence="2" id="KW-0813">Transport</keyword>
<gene>
    <name evidence="8" type="ORF">U9M48_020598</name>
</gene>
<evidence type="ECO:0000313" key="8">
    <source>
        <dbReference type="EMBL" id="WVZ72084.1"/>
    </source>
</evidence>
<evidence type="ECO:0000256" key="2">
    <source>
        <dbReference type="ARBA" id="ARBA00022448"/>
    </source>
</evidence>
<dbReference type="CDD" id="cd00030">
    <property type="entry name" value="C2"/>
    <property type="match status" value="2"/>
</dbReference>
<reference evidence="8 9" key="1">
    <citation type="submission" date="2024-02" db="EMBL/GenBank/DDBJ databases">
        <title>High-quality chromosome-scale genome assembly of Pensacola bahiagrass (Paspalum notatum Flugge var. saurae).</title>
        <authorList>
            <person name="Vega J.M."/>
            <person name="Podio M."/>
            <person name="Orjuela J."/>
            <person name="Siena L.A."/>
            <person name="Pessino S.C."/>
            <person name="Combes M.C."/>
            <person name="Mariac C."/>
            <person name="Albertini E."/>
            <person name="Pupilli F."/>
            <person name="Ortiz J.P.A."/>
            <person name="Leblanc O."/>
        </authorList>
    </citation>
    <scope>NUCLEOTIDE SEQUENCE [LARGE SCALE GENOMIC DNA]</scope>
    <source>
        <strain evidence="8">R1</strain>
        <tissue evidence="8">Leaf</tissue>
    </source>
</reference>
<keyword evidence="9" id="KW-1185">Reference proteome</keyword>
<dbReference type="GO" id="GO:0008289">
    <property type="term" value="F:lipid binding"/>
    <property type="evidence" value="ECO:0007669"/>
    <property type="project" value="UniProtKB-KW"/>
</dbReference>
<feature type="domain" description="C2" evidence="6">
    <location>
        <begin position="269"/>
        <end position="406"/>
    </location>
</feature>
<evidence type="ECO:0000256" key="5">
    <source>
        <dbReference type="ARBA" id="ARBA00023136"/>
    </source>
</evidence>
<sequence>MVKKNLKKLYGKDAREFFNQVMVEQPLLPFLIPLGLFAWFVERWVVPFSNWVPLAAAVWATIQYGRFKRRTTVEDLNKRWKHLILNTIPTTPIEPCEWLNKLLSEVWPNYMEPKLSRRFQSTVERRLKNRKPKLIDKIELQEFSLGSCPPTLGDQGMRWITSGEQKVMSLGFDWSSHEMSVMFLAKLAKPLIGACRIVINSIHIKGDLLLSPILDGEAILYSFESTPEVRIGVAFGSGGSQAIPGMELPGVSTWLVKLLTETLGKTMVEPRRLCFSLPPVDLRKRAVGGVLSVTVISASNLCKSTANEMGNQQSSNGGTMSGLADSKVPQTFVEVEVGSLMRKTSTSKGLNPTWNSTFNMVLHGETGIVKFHLYELDSGGVKFNYVTSCEIKVKYVNDGSTIFWAIGHNSGVVAKHTEHCGQEVGMVVPFEGVNGELTVILVLKEWQFSDGSVTLSDSLGNGLKSSLDGSPKLQSRTGRRLRVRVVEGRALTANSKSGKCDPYVKLQYEKALYRTKTLSHTVRPVWNDKFEFDEISGGECLKIKCYNADIFGDESIGSARVNLEGLLDGANRDVWVPLEKVDSGEIRLEIEAIKLDHSNGLQSSSGKAAAGWIEVVIIEGRDLIAADLRGTSDPYVRVQYGNKKKRTKISSSLQPVLLYKWKNFLVCFSQMLCMEKSQFAEASSFLSVQVIYKTLSPQWNQTFEFPETGEPLVLHVKDHNAVLPTASIGHCTVEYSMLSPNQPAEKWIPLQGVKNGEIHVRITRRVPASDSEKRTMLGIDPSGKGHQISTQMRDSLKKFTGLIDEGGDPEALSLAVAEMEGIQGEQEDYIEVLEREKAMLLHKIHELGSEIVRTTSGPPRTPY</sequence>
<dbReference type="PROSITE" id="PS51847">
    <property type="entry name" value="SMP"/>
    <property type="match status" value="1"/>
</dbReference>
<evidence type="ECO:0000259" key="6">
    <source>
        <dbReference type="PROSITE" id="PS50004"/>
    </source>
</evidence>
<evidence type="ECO:0000313" key="9">
    <source>
        <dbReference type="Proteomes" id="UP001341281"/>
    </source>
</evidence>
<dbReference type="PROSITE" id="PS50004">
    <property type="entry name" value="C2"/>
    <property type="match status" value="3"/>
</dbReference>
<feature type="domain" description="C2" evidence="6">
    <location>
        <begin position="594"/>
        <end position="748"/>
    </location>
</feature>
<dbReference type="GO" id="GO:0016020">
    <property type="term" value="C:membrane"/>
    <property type="evidence" value="ECO:0007669"/>
    <property type="project" value="UniProtKB-SubCell"/>
</dbReference>
<proteinExistence type="predicted"/>
<keyword evidence="3" id="KW-0445">Lipid transport</keyword>
<dbReference type="Pfam" id="PF00168">
    <property type="entry name" value="C2"/>
    <property type="match status" value="4"/>
</dbReference>
<dbReference type="InterPro" id="IPR035892">
    <property type="entry name" value="C2_domain_sf"/>
</dbReference>
<dbReference type="CDD" id="cd21669">
    <property type="entry name" value="SMP_SF"/>
    <property type="match status" value="1"/>
</dbReference>
<evidence type="ECO:0008006" key="10">
    <source>
        <dbReference type="Google" id="ProtNLM"/>
    </source>
</evidence>
<dbReference type="PANTHER" id="PTHR47264:SF3">
    <property type="entry name" value="SYNAPTOTAGMIN-5 ISOFORM X1"/>
    <property type="match status" value="1"/>
</dbReference>
<comment type="subcellular location">
    <subcellularLocation>
        <location evidence="1">Membrane</location>
    </subcellularLocation>
</comment>
<dbReference type="Proteomes" id="UP001341281">
    <property type="component" value="Chromosome 04"/>
</dbReference>
<dbReference type="PANTHER" id="PTHR47264">
    <property type="entry name" value="OS01G0128800 PROTEIN"/>
    <property type="match status" value="1"/>
</dbReference>